<feature type="domain" description="ABC transmembrane type-1" evidence="8">
    <location>
        <begin position="86"/>
        <end position="283"/>
    </location>
</feature>
<proteinExistence type="inferred from homology"/>
<evidence type="ECO:0000256" key="3">
    <source>
        <dbReference type="ARBA" id="ARBA00022475"/>
    </source>
</evidence>
<feature type="transmembrane region" description="Helical" evidence="7">
    <location>
        <begin position="90"/>
        <end position="114"/>
    </location>
</feature>
<evidence type="ECO:0000256" key="6">
    <source>
        <dbReference type="ARBA" id="ARBA00023136"/>
    </source>
</evidence>
<evidence type="ECO:0000313" key="9">
    <source>
        <dbReference type="EMBL" id="QKX95771.1"/>
    </source>
</evidence>
<keyword evidence="3" id="KW-1003">Cell membrane</keyword>
<dbReference type="AlphaFoldDB" id="A0A859IAA1"/>
<dbReference type="Pfam" id="PF00528">
    <property type="entry name" value="BPD_transp_1"/>
    <property type="match status" value="1"/>
</dbReference>
<sequence>MIIMSNSNNKTKIIFAKLKKHLPKVCATFTKYFFLSVFALFLAIPFYWMLNLALQDNPACPSFFPKDLTWNNFSFLFTRYSLFLTFFKTLAVVFISTVLGIFVSVITAFALSILEFRTKKIILGVFLITTMITTESMFLTNYQTVARLGFVDSGQGTRVFSGIYLAMILPFLINVFHIFLLIQNIKKIPKELYLSAKVDGSSDWKFLYKILTPLLRDNIINIIIFRAVAAWNAYLWPELVGGKLLTNVIRNIFDSEKNQNLVNQQMAATVLMTLPLVLLFIFCKRYVLEGKLNSGIKG</sequence>
<accession>A0A859IAA1</accession>
<dbReference type="KEGG" id="rphy:RP166_8550"/>
<feature type="transmembrane region" description="Helical" evidence="7">
    <location>
        <begin position="121"/>
        <end position="139"/>
    </location>
</feature>
<organism evidence="9 10">
    <name type="scientific">Rapeseed phyllody phytoplasma</name>
    <dbReference type="NCBI Taxonomy" id="2490543"/>
    <lineage>
        <taxon>Bacteria</taxon>
        <taxon>Bacillati</taxon>
        <taxon>Mycoplasmatota</taxon>
        <taxon>Mollicutes</taxon>
        <taxon>Acholeplasmatales</taxon>
        <taxon>Acholeplasmataceae</taxon>
        <taxon>Candidatus Phytoplasma</taxon>
        <taxon>16SrI (Aster yellows group)</taxon>
    </lineage>
</organism>
<keyword evidence="6 7" id="KW-0472">Membrane</keyword>
<evidence type="ECO:0000256" key="1">
    <source>
        <dbReference type="ARBA" id="ARBA00004651"/>
    </source>
</evidence>
<comment type="subcellular location">
    <subcellularLocation>
        <location evidence="1 7">Cell membrane</location>
        <topology evidence="1 7">Multi-pass membrane protein</topology>
    </subcellularLocation>
</comment>
<keyword evidence="5 7" id="KW-1133">Transmembrane helix</keyword>
<evidence type="ECO:0000256" key="2">
    <source>
        <dbReference type="ARBA" id="ARBA00022448"/>
    </source>
</evidence>
<name>A0A859IAA1_9MOLU</name>
<dbReference type="SUPFAM" id="SSF161098">
    <property type="entry name" value="MetI-like"/>
    <property type="match status" value="1"/>
</dbReference>
<keyword evidence="4 7" id="KW-0812">Transmembrane</keyword>
<evidence type="ECO:0000259" key="8">
    <source>
        <dbReference type="PROSITE" id="PS50928"/>
    </source>
</evidence>
<dbReference type="InterPro" id="IPR035906">
    <property type="entry name" value="MetI-like_sf"/>
</dbReference>
<evidence type="ECO:0000313" key="10">
    <source>
        <dbReference type="Proteomes" id="UP000509122"/>
    </source>
</evidence>
<dbReference type="InterPro" id="IPR000515">
    <property type="entry name" value="MetI-like"/>
</dbReference>
<dbReference type="PANTHER" id="PTHR43744:SF12">
    <property type="entry name" value="ABC TRANSPORTER PERMEASE PROTEIN MG189-RELATED"/>
    <property type="match status" value="1"/>
</dbReference>
<dbReference type="Gene3D" id="1.10.3720.10">
    <property type="entry name" value="MetI-like"/>
    <property type="match status" value="1"/>
</dbReference>
<dbReference type="Proteomes" id="UP000509122">
    <property type="component" value="Chromosome"/>
</dbReference>
<keyword evidence="9" id="KW-0762">Sugar transport</keyword>
<evidence type="ECO:0000256" key="4">
    <source>
        <dbReference type="ARBA" id="ARBA00022692"/>
    </source>
</evidence>
<dbReference type="EMBL" id="CP055264">
    <property type="protein sequence ID" value="QKX95771.1"/>
    <property type="molecule type" value="Genomic_DNA"/>
</dbReference>
<dbReference type="GO" id="GO:0005886">
    <property type="term" value="C:plasma membrane"/>
    <property type="evidence" value="ECO:0007669"/>
    <property type="project" value="UniProtKB-SubCell"/>
</dbReference>
<evidence type="ECO:0000256" key="7">
    <source>
        <dbReference type="RuleBase" id="RU363032"/>
    </source>
</evidence>
<protein>
    <submittedName>
        <fullName evidence="9">ABC-type sugar transport system permease protein</fullName>
    </submittedName>
</protein>
<gene>
    <name evidence="9" type="primary">malG</name>
    <name evidence="9" type="ORF">RP166_8550</name>
</gene>
<feature type="transmembrane region" description="Helical" evidence="7">
    <location>
        <begin position="219"/>
        <end position="236"/>
    </location>
</feature>
<dbReference type="CDD" id="cd06261">
    <property type="entry name" value="TM_PBP2"/>
    <property type="match status" value="1"/>
</dbReference>
<comment type="similarity">
    <text evidence="7">Belongs to the binding-protein-dependent transport system permease family.</text>
</comment>
<evidence type="ECO:0000256" key="5">
    <source>
        <dbReference type="ARBA" id="ARBA00022989"/>
    </source>
</evidence>
<dbReference type="PANTHER" id="PTHR43744">
    <property type="entry name" value="ABC TRANSPORTER PERMEASE PROTEIN MG189-RELATED-RELATED"/>
    <property type="match status" value="1"/>
</dbReference>
<reference evidence="9 10" key="1">
    <citation type="submission" date="2020-06" db="EMBL/GenBank/DDBJ databases">
        <title>Complete genome sequence of Candidatus Phytoplasma asteris RP166.</title>
        <authorList>
            <person name="Cho S.-T."/>
            <person name="Zwolinska A."/>
            <person name="Huang W."/>
            <person name="Wouters R."/>
            <person name="Hogenhout S.A."/>
            <person name="Kuo C.-H."/>
        </authorList>
    </citation>
    <scope>NUCLEOTIDE SEQUENCE [LARGE SCALE GENOMIC DNA]</scope>
    <source>
        <strain evidence="9">RP166</strain>
    </source>
</reference>
<feature type="transmembrane region" description="Helical" evidence="7">
    <location>
        <begin position="266"/>
        <end position="287"/>
    </location>
</feature>
<dbReference type="PROSITE" id="PS50928">
    <property type="entry name" value="ABC_TM1"/>
    <property type="match status" value="1"/>
</dbReference>
<dbReference type="GO" id="GO:0055085">
    <property type="term" value="P:transmembrane transport"/>
    <property type="evidence" value="ECO:0007669"/>
    <property type="project" value="InterPro"/>
</dbReference>
<keyword evidence="2 7" id="KW-0813">Transport</keyword>
<feature type="transmembrane region" description="Helical" evidence="7">
    <location>
        <begin position="29"/>
        <end position="48"/>
    </location>
</feature>
<feature type="transmembrane region" description="Helical" evidence="7">
    <location>
        <begin position="159"/>
        <end position="182"/>
    </location>
</feature>